<dbReference type="Pfam" id="PF00501">
    <property type="entry name" value="AMP-binding"/>
    <property type="match status" value="1"/>
</dbReference>
<dbReference type="GO" id="GO:0031956">
    <property type="term" value="F:medium-chain fatty acid-CoA ligase activity"/>
    <property type="evidence" value="ECO:0007669"/>
    <property type="project" value="TreeGrafter"/>
</dbReference>
<dbReference type="GO" id="GO:0006631">
    <property type="term" value="P:fatty acid metabolic process"/>
    <property type="evidence" value="ECO:0007669"/>
    <property type="project" value="TreeGrafter"/>
</dbReference>
<organism evidence="4 5">
    <name type="scientific">Teratosphaeria destructans</name>
    <dbReference type="NCBI Taxonomy" id="418781"/>
    <lineage>
        <taxon>Eukaryota</taxon>
        <taxon>Fungi</taxon>
        <taxon>Dikarya</taxon>
        <taxon>Ascomycota</taxon>
        <taxon>Pezizomycotina</taxon>
        <taxon>Dothideomycetes</taxon>
        <taxon>Dothideomycetidae</taxon>
        <taxon>Mycosphaerellales</taxon>
        <taxon>Teratosphaeriaceae</taxon>
        <taxon>Teratosphaeria</taxon>
    </lineage>
</organism>
<dbReference type="PANTHER" id="PTHR43201:SF5">
    <property type="entry name" value="MEDIUM-CHAIN ACYL-COA LIGASE ACSF2, MITOCHONDRIAL"/>
    <property type="match status" value="1"/>
</dbReference>
<dbReference type="InterPro" id="IPR042099">
    <property type="entry name" value="ANL_N_sf"/>
</dbReference>
<evidence type="ECO:0000256" key="2">
    <source>
        <dbReference type="ARBA" id="ARBA00022598"/>
    </source>
</evidence>
<dbReference type="AlphaFoldDB" id="A0A9W7W2S9"/>
<evidence type="ECO:0000313" key="5">
    <source>
        <dbReference type="Proteomes" id="UP001138500"/>
    </source>
</evidence>
<dbReference type="InterPro" id="IPR000873">
    <property type="entry name" value="AMP-dep_synth/lig_dom"/>
</dbReference>
<keyword evidence="5" id="KW-1185">Reference proteome</keyword>
<evidence type="ECO:0000313" key="4">
    <source>
        <dbReference type="EMBL" id="KAH9828157.1"/>
    </source>
</evidence>
<dbReference type="OrthoDB" id="10253869at2759"/>
<comment type="caution">
    <text evidence="4">The sequence shown here is derived from an EMBL/GenBank/DDBJ whole genome shotgun (WGS) entry which is preliminary data.</text>
</comment>
<dbReference type="CDD" id="cd04433">
    <property type="entry name" value="AFD_class_I"/>
    <property type="match status" value="1"/>
</dbReference>
<reference evidence="4 5" key="2">
    <citation type="journal article" date="2021" name="Curr. Genet.">
        <title>Genetic response to nitrogen starvation in the aggressive Eucalyptus foliar pathogen Teratosphaeria destructans.</title>
        <authorList>
            <person name="Havenga M."/>
            <person name="Wingfield B.D."/>
            <person name="Wingfield M.J."/>
            <person name="Dreyer L.L."/>
            <person name="Roets F."/>
            <person name="Aylward J."/>
        </authorList>
    </citation>
    <scope>NUCLEOTIDE SEQUENCE [LARGE SCALE GENOMIC DNA]</scope>
    <source>
        <strain evidence="4">CMW44962</strain>
    </source>
</reference>
<proteinExistence type="inferred from homology"/>
<feature type="domain" description="AMP-dependent synthetase/ligase" evidence="3">
    <location>
        <begin position="67"/>
        <end position="421"/>
    </location>
</feature>
<reference evidence="4 5" key="1">
    <citation type="journal article" date="2018" name="IMA Fungus">
        <title>IMA Genome-F 10: Nine draft genome sequences of Claviceps purpurea s.lat., including C. arundinis, C. humidiphila, and C. cf. spartinae, pseudomolecules for the pitch canker pathogen Fusarium circinatum, draft genome of Davidsoniella eucalypti, Grosmannia galeiformis, Quambalaria eucalypti, and Teratosphaeria destructans.</title>
        <authorList>
            <person name="Wingfield B.D."/>
            <person name="Liu M."/>
            <person name="Nguyen H.D."/>
            <person name="Lane F.A."/>
            <person name="Morgan S.W."/>
            <person name="De Vos L."/>
            <person name="Wilken P.M."/>
            <person name="Duong T.A."/>
            <person name="Aylward J."/>
            <person name="Coetzee M.P."/>
            <person name="Dadej K."/>
            <person name="De Beer Z.W."/>
            <person name="Findlay W."/>
            <person name="Havenga M."/>
            <person name="Kolarik M."/>
            <person name="Menzies J.G."/>
            <person name="Naidoo K."/>
            <person name="Pochopski O."/>
            <person name="Shoukouhi P."/>
            <person name="Santana Q.C."/>
            <person name="Seifert K.A."/>
            <person name="Soal N."/>
            <person name="Steenkamp E.T."/>
            <person name="Tatham C.T."/>
            <person name="van der Nest M.A."/>
            <person name="Wingfield M.J."/>
        </authorList>
    </citation>
    <scope>NUCLEOTIDE SEQUENCE [LARGE SCALE GENOMIC DNA]</scope>
    <source>
        <strain evidence="4">CMW44962</strain>
    </source>
</reference>
<dbReference type="Gene3D" id="3.40.50.12780">
    <property type="entry name" value="N-terminal domain of ligase-like"/>
    <property type="match status" value="1"/>
</dbReference>
<comment type="similarity">
    <text evidence="1">Belongs to the ATP-dependent AMP-binding enzyme family.</text>
</comment>
<name>A0A9W7W2S9_9PEZI</name>
<dbReference type="EMBL" id="RIBY02001778">
    <property type="protein sequence ID" value="KAH9828157.1"/>
    <property type="molecule type" value="Genomic_DNA"/>
</dbReference>
<keyword evidence="2 4" id="KW-0436">Ligase</keyword>
<evidence type="ECO:0000259" key="3">
    <source>
        <dbReference type="Pfam" id="PF00501"/>
    </source>
</evidence>
<dbReference type="SUPFAM" id="SSF56801">
    <property type="entry name" value="Acetyl-CoA synthetase-like"/>
    <property type="match status" value="1"/>
</dbReference>
<accession>A0A9W7W2S9</accession>
<sequence length="579" mass="63469">MGGSELAEMDGGAMECGDTSIFELLEEGLRKSPDEPAVIVMHQPPQHLAELVEVARVSTPRGSQCLSWTFTELHRAACRLASGVMAQGVRPGSTILTLIPNCVEWFAVQWVSALMKLTVVSVDPAAVQEPRRPELESYLRLNPDVILVADREGALAVDRALHAVRTSKQPLRMQLQEDSAEGWRSFLEIGRKGARTHIEVEQLIADAKRDDPERVCQIVYTSGTSSGNPKGCPKTVKLIVNTLLIRAPNDARPGRFVVNTANFRVIAPGFTLTQWVTGGACIMPSESFGPRTTLDAIETHKATYLLLVPSMLYALRDDPSTLSHRLSGVQRVILGGDMITRATMRAAQQLFPDAKIVNSPGMTEGVASFRWPFTDVPVDELPYHGDICPIGEVVPGVKIRLWDHVQGRIVGRGETGEFHICSDRFIDHYLDNAHPEAFYNDASGRWFKTGDLGLLTPRGLLYILGRIKDVIIRGGVNVVPAALEDCINGFTGGQSSVIGTSSAMYGHEPFAVLDTFGGKNEEEVKQRVRDLFGAAYALGGVATLEQLDLDCFPVNSTDKIMKIELQKMVGLYLSKNRPW</sequence>
<dbReference type="InterPro" id="IPR045851">
    <property type="entry name" value="AMP-bd_C_sf"/>
</dbReference>
<dbReference type="Proteomes" id="UP001138500">
    <property type="component" value="Unassembled WGS sequence"/>
</dbReference>
<protein>
    <submittedName>
        <fullName evidence="4">4-coumarate--CoA ligase 2</fullName>
    </submittedName>
</protein>
<dbReference type="PANTHER" id="PTHR43201">
    <property type="entry name" value="ACYL-COA SYNTHETASE"/>
    <property type="match status" value="1"/>
</dbReference>
<gene>
    <name evidence="4" type="ORF">Tdes44962_MAKER02519</name>
</gene>
<dbReference type="Gene3D" id="3.30.300.30">
    <property type="match status" value="1"/>
</dbReference>
<evidence type="ECO:0000256" key="1">
    <source>
        <dbReference type="ARBA" id="ARBA00006432"/>
    </source>
</evidence>